<evidence type="ECO:0000313" key="2">
    <source>
        <dbReference type="EMBL" id="RUS15983.1"/>
    </source>
</evidence>
<comment type="caution">
    <text evidence="2">The sequence shown here is derived from an EMBL/GenBank/DDBJ whole genome shotgun (WGS) entry which is preliminary data.</text>
</comment>
<dbReference type="AlphaFoldDB" id="A0A433PEL3"/>
<proteinExistence type="predicted"/>
<name>A0A433PEL3_9FUNG</name>
<reference evidence="2 3" key="1">
    <citation type="journal article" date="2018" name="New Phytol.">
        <title>Phylogenomics of Endogonaceae and evolution of mycorrhizas within Mucoromycota.</title>
        <authorList>
            <person name="Chang Y."/>
            <person name="Desiro A."/>
            <person name="Na H."/>
            <person name="Sandor L."/>
            <person name="Lipzen A."/>
            <person name="Clum A."/>
            <person name="Barry K."/>
            <person name="Grigoriev I.V."/>
            <person name="Martin F.M."/>
            <person name="Stajich J.E."/>
            <person name="Smith M.E."/>
            <person name="Bonito G."/>
            <person name="Spatafora J.W."/>
        </authorList>
    </citation>
    <scope>NUCLEOTIDE SEQUENCE [LARGE SCALE GENOMIC DNA]</scope>
    <source>
        <strain evidence="2 3">AD002</strain>
    </source>
</reference>
<sequence>MGLPPGAFLPQAPPPGSNKTPHHGRSDHAMQCLDLGINYACVNNTYCLNNKRIQQASMPGPFCLSSHVKPMKQLPHKPRPFRSIPKQPITRIHGRPNKSRNPRDLQEAQGATG</sequence>
<keyword evidence="3" id="KW-1185">Reference proteome</keyword>
<dbReference type="EMBL" id="RBNJ01024843">
    <property type="protein sequence ID" value="RUS15983.1"/>
    <property type="molecule type" value="Genomic_DNA"/>
</dbReference>
<organism evidence="2 3">
    <name type="scientific">Jimgerdemannia flammicorona</name>
    <dbReference type="NCBI Taxonomy" id="994334"/>
    <lineage>
        <taxon>Eukaryota</taxon>
        <taxon>Fungi</taxon>
        <taxon>Fungi incertae sedis</taxon>
        <taxon>Mucoromycota</taxon>
        <taxon>Mucoromycotina</taxon>
        <taxon>Endogonomycetes</taxon>
        <taxon>Endogonales</taxon>
        <taxon>Endogonaceae</taxon>
        <taxon>Jimgerdemannia</taxon>
    </lineage>
</organism>
<feature type="region of interest" description="Disordered" evidence="1">
    <location>
        <begin position="59"/>
        <end position="113"/>
    </location>
</feature>
<protein>
    <submittedName>
        <fullName evidence="2">Uncharacterized protein</fullName>
    </submittedName>
</protein>
<evidence type="ECO:0000256" key="1">
    <source>
        <dbReference type="SAM" id="MobiDB-lite"/>
    </source>
</evidence>
<feature type="compositionally biased region" description="Low complexity" evidence="1">
    <location>
        <begin position="1"/>
        <end position="10"/>
    </location>
</feature>
<dbReference type="Proteomes" id="UP000274822">
    <property type="component" value="Unassembled WGS sequence"/>
</dbReference>
<accession>A0A433PEL3</accession>
<feature type="region of interest" description="Disordered" evidence="1">
    <location>
        <begin position="1"/>
        <end position="27"/>
    </location>
</feature>
<gene>
    <name evidence="2" type="ORF">BC938DRAFT_476737</name>
</gene>
<evidence type="ECO:0000313" key="3">
    <source>
        <dbReference type="Proteomes" id="UP000274822"/>
    </source>
</evidence>